<protein>
    <submittedName>
        <fullName evidence="3">Sirohydrochlorin chelatase</fullName>
    </submittedName>
</protein>
<name>A0ABV7YG89_9ACTN</name>
<evidence type="ECO:0000313" key="3">
    <source>
        <dbReference type="EMBL" id="MFC3763319.1"/>
    </source>
</evidence>
<keyword evidence="4" id="KW-1185">Reference proteome</keyword>
<evidence type="ECO:0000313" key="4">
    <source>
        <dbReference type="Proteomes" id="UP001595699"/>
    </source>
</evidence>
<organism evidence="3 4">
    <name type="scientific">Tenggerimyces flavus</name>
    <dbReference type="NCBI Taxonomy" id="1708749"/>
    <lineage>
        <taxon>Bacteria</taxon>
        <taxon>Bacillati</taxon>
        <taxon>Actinomycetota</taxon>
        <taxon>Actinomycetes</taxon>
        <taxon>Propionibacteriales</taxon>
        <taxon>Nocardioidaceae</taxon>
        <taxon>Tenggerimyces</taxon>
    </lineage>
</organism>
<dbReference type="CDD" id="cd03414">
    <property type="entry name" value="CbiX_SirB_C"/>
    <property type="match status" value="1"/>
</dbReference>
<dbReference type="EMBL" id="JBHRZH010000017">
    <property type="protein sequence ID" value="MFC3763319.1"/>
    <property type="molecule type" value="Genomic_DNA"/>
</dbReference>
<dbReference type="CDD" id="cd03416">
    <property type="entry name" value="CbiX_SirB_N"/>
    <property type="match status" value="1"/>
</dbReference>
<evidence type="ECO:0000256" key="2">
    <source>
        <dbReference type="ARBA" id="ARBA00023239"/>
    </source>
</evidence>
<keyword evidence="1" id="KW-0479">Metal-binding</keyword>
<sequence>MPDGLLLVAHGSRDPRAAAVAHEVAAAVEEQVDDLIAEAAFLELAEPDPPSALANLHRRGVGSVTILPFLLNHAYHSKTDLPGVATAARMRGLRVRLGSVLGPHDLILDAIVRQLTATGVAYDAVVLAAAGSTDPEANATVAAVARALSDRQHVPVTPAYASAAEPTVSDAVGRSYRAGAARVAVVTYLLAPGYFADAIRDWAEAEGAAAVTEPLGGSPEIVDVVVARLFEATSASS</sequence>
<dbReference type="PANTHER" id="PTHR33542">
    <property type="entry name" value="SIROHYDROCHLORIN FERROCHELATASE, CHLOROPLASTIC"/>
    <property type="match status" value="1"/>
</dbReference>
<dbReference type="InterPro" id="IPR050963">
    <property type="entry name" value="Sirohydro_Cobaltochel/CbiX"/>
</dbReference>
<dbReference type="SUPFAM" id="SSF53800">
    <property type="entry name" value="Chelatase"/>
    <property type="match status" value="1"/>
</dbReference>
<dbReference type="RefSeq" id="WP_205119618.1">
    <property type="nucleotide sequence ID" value="NZ_JAFBCM010000001.1"/>
</dbReference>
<proteinExistence type="predicted"/>
<gene>
    <name evidence="3" type="ORF">ACFOUW_20950</name>
</gene>
<dbReference type="PANTHER" id="PTHR33542:SF5">
    <property type="entry name" value="FERROCHELATASE CHE1"/>
    <property type="match status" value="1"/>
</dbReference>
<dbReference type="Proteomes" id="UP001595699">
    <property type="component" value="Unassembled WGS sequence"/>
</dbReference>
<dbReference type="Gene3D" id="3.40.50.1400">
    <property type="match status" value="2"/>
</dbReference>
<reference evidence="4" key="1">
    <citation type="journal article" date="2019" name="Int. J. Syst. Evol. Microbiol.">
        <title>The Global Catalogue of Microorganisms (GCM) 10K type strain sequencing project: providing services to taxonomists for standard genome sequencing and annotation.</title>
        <authorList>
            <consortium name="The Broad Institute Genomics Platform"/>
            <consortium name="The Broad Institute Genome Sequencing Center for Infectious Disease"/>
            <person name="Wu L."/>
            <person name="Ma J."/>
        </authorList>
    </citation>
    <scope>NUCLEOTIDE SEQUENCE [LARGE SCALE GENOMIC DNA]</scope>
    <source>
        <strain evidence="4">CGMCC 4.7241</strain>
    </source>
</reference>
<dbReference type="Pfam" id="PF01903">
    <property type="entry name" value="CbiX"/>
    <property type="match status" value="2"/>
</dbReference>
<keyword evidence="2" id="KW-0456">Lyase</keyword>
<dbReference type="InterPro" id="IPR002762">
    <property type="entry name" value="CbiX-like"/>
</dbReference>
<evidence type="ECO:0000256" key="1">
    <source>
        <dbReference type="ARBA" id="ARBA00022723"/>
    </source>
</evidence>
<accession>A0ABV7YG89</accession>
<comment type="caution">
    <text evidence="3">The sequence shown here is derived from an EMBL/GenBank/DDBJ whole genome shotgun (WGS) entry which is preliminary data.</text>
</comment>